<keyword evidence="2" id="KW-1185">Reference proteome</keyword>
<dbReference type="OrthoDB" id="5412996at2759"/>
<protein>
    <submittedName>
        <fullName evidence="1">Genomic scaffold, ProqFM164S02</fullName>
    </submittedName>
</protein>
<dbReference type="Proteomes" id="UP000030686">
    <property type="component" value="Unassembled WGS sequence"/>
</dbReference>
<name>W6Q2W8_PENRF</name>
<accession>W6Q2W8</accession>
<dbReference type="STRING" id="1365484.W6Q2W8"/>
<gene>
    <name evidence="1" type="ORF">PROQFM164_S02g000820</name>
</gene>
<reference evidence="1" key="1">
    <citation type="journal article" date="2014" name="Nat. Commun.">
        <title>Multiple recent horizontal transfers of a large genomic region in cheese making fungi.</title>
        <authorList>
            <person name="Cheeseman K."/>
            <person name="Ropars J."/>
            <person name="Renault P."/>
            <person name="Dupont J."/>
            <person name="Gouzy J."/>
            <person name="Branca A."/>
            <person name="Abraham A.L."/>
            <person name="Ceppi M."/>
            <person name="Conseiller E."/>
            <person name="Debuchy R."/>
            <person name="Malagnac F."/>
            <person name="Goarin A."/>
            <person name="Silar P."/>
            <person name="Lacoste S."/>
            <person name="Sallet E."/>
            <person name="Bensimon A."/>
            <person name="Giraud T."/>
            <person name="Brygoo Y."/>
        </authorList>
    </citation>
    <scope>NUCLEOTIDE SEQUENCE [LARGE SCALE GENOMIC DNA]</scope>
    <source>
        <strain evidence="1">FM164</strain>
    </source>
</reference>
<sequence>MDFDHIAENKNEQKATIWLKLWSSRSPEILSIQLAKKHRLVNLHLHTIHVAFMKLQYPDLA</sequence>
<evidence type="ECO:0000313" key="1">
    <source>
        <dbReference type="EMBL" id="CDM30670.1"/>
    </source>
</evidence>
<evidence type="ECO:0000313" key="2">
    <source>
        <dbReference type="Proteomes" id="UP000030686"/>
    </source>
</evidence>
<organism evidence="1 2">
    <name type="scientific">Penicillium roqueforti (strain FM164)</name>
    <dbReference type="NCBI Taxonomy" id="1365484"/>
    <lineage>
        <taxon>Eukaryota</taxon>
        <taxon>Fungi</taxon>
        <taxon>Dikarya</taxon>
        <taxon>Ascomycota</taxon>
        <taxon>Pezizomycotina</taxon>
        <taxon>Eurotiomycetes</taxon>
        <taxon>Eurotiomycetidae</taxon>
        <taxon>Eurotiales</taxon>
        <taxon>Aspergillaceae</taxon>
        <taxon>Penicillium</taxon>
    </lineage>
</organism>
<dbReference type="EMBL" id="HG792016">
    <property type="protein sequence ID" value="CDM30670.1"/>
    <property type="molecule type" value="Genomic_DNA"/>
</dbReference>
<proteinExistence type="predicted"/>
<dbReference type="AlphaFoldDB" id="W6Q2W8"/>